<sequence>MFLGVVRGGTGECVSLTSWFVQGLGCFCLWALDLVEVHAEGCFCIVSDSAGSAGVVPGPTVVVGRGVTLFPLLCSTLQ</sequence>
<gene>
    <name evidence="1" type="ORF">Taro_027421</name>
</gene>
<dbReference type="EMBL" id="NMUH01001713">
    <property type="protein sequence ID" value="MQL94758.1"/>
    <property type="molecule type" value="Genomic_DNA"/>
</dbReference>
<name>A0A843VEG6_COLES</name>
<protein>
    <submittedName>
        <fullName evidence="1">Uncharacterized protein</fullName>
    </submittedName>
</protein>
<accession>A0A843VEG6</accession>
<keyword evidence="2" id="KW-1185">Reference proteome</keyword>
<evidence type="ECO:0000313" key="2">
    <source>
        <dbReference type="Proteomes" id="UP000652761"/>
    </source>
</evidence>
<proteinExistence type="predicted"/>
<reference evidence="1" key="1">
    <citation type="submission" date="2017-07" db="EMBL/GenBank/DDBJ databases">
        <title>Taro Niue Genome Assembly and Annotation.</title>
        <authorList>
            <person name="Atibalentja N."/>
            <person name="Keating K."/>
            <person name="Fields C.J."/>
        </authorList>
    </citation>
    <scope>NUCLEOTIDE SEQUENCE</scope>
    <source>
        <strain evidence="1">Niue_2</strain>
        <tissue evidence="1">Leaf</tissue>
    </source>
</reference>
<organism evidence="1 2">
    <name type="scientific">Colocasia esculenta</name>
    <name type="common">Wild taro</name>
    <name type="synonym">Arum esculentum</name>
    <dbReference type="NCBI Taxonomy" id="4460"/>
    <lineage>
        <taxon>Eukaryota</taxon>
        <taxon>Viridiplantae</taxon>
        <taxon>Streptophyta</taxon>
        <taxon>Embryophyta</taxon>
        <taxon>Tracheophyta</taxon>
        <taxon>Spermatophyta</taxon>
        <taxon>Magnoliopsida</taxon>
        <taxon>Liliopsida</taxon>
        <taxon>Araceae</taxon>
        <taxon>Aroideae</taxon>
        <taxon>Colocasieae</taxon>
        <taxon>Colocasia</taxon>
    </lineage>
</organism>
<dbReference type="AlphaFoldDB" id="A0A843VEG6"/>
<evidence type="ECO:0000313" key="1">
    <source>
        <dbReference type="EMBL" id="MQL94758.1"/>
    </source>
</evidence>
<dbReference type="Proteomes" id="UP000652761">
    <property type="component" value="Unassembled WGS sequence"/>
</dbReference>
<comment type="caution">
    <text evidence="1">The sequence shown here is derived from an EMBL/GenBank/DDBJ whole genome shotgun (WGS) entry which is preliminary data.</text>
</comment>